<sequence length="221" mass="23465">MRVSRIVDLSHPLGRTTQVYPGDPVPVLTTVATVERDGYHVTHVSMSSQSGTHADAPYHFFSDGTRIDRLDLRLFTGPAVVVDVTGRPARSAIGTDDLAPYRSLLRPGTIVLLHTGWSVYHGTDHYFAHPYLSGAAAAELVAMGIRTVGIDAPSPDRTPAAGEAAGDWPVHRRMLGAGGTLIENLCRLAEIDFPDPLFSAAPIALEGADGAPVRAVALRVG</sequence>
<dbReference type="RefSeq" id="WP_379872843.1">
    <property type="nucleotide sequence ID" value="NZ_JBHTBH010000010.1"/>
</dbReference>
<keyword evidence="1" id="KW-0378">Hydrolase</keyword>
<proteinExistence type="predicted"/>
<dbReference type="PANTHER" id="PTHR31118">
    <property type="entry name" value="CYCLASE-LIKE PROTEIN 2"/>
    <property type="match status" value="1"/>
</dbReference>
<accession>A0ABW2KJM5</accession>
<dbReference type="Proteomes" id="UP001596540">
    <property type="component" value="Unassembled WGS sequence"/>
</dbReference>
<dbReference type="InterPro" id="IPR037175">
    <property type="entry name" value="KFase_sf"/>
</dbReference>
<dbReference type="EC" id="3.5.-.-" evidence="1"/>
<dbReference type="GO" id="GO:0016787">
    <property type="term" value="F:hydrolase activity"/>
    <property type="evidence" value="ECO:0007669"/>
    <property type="project" value="UniProtKB-KW"/>
</dbReference>
<reference evidence="2" key="1">
    <citation type="journal article" date="2019" name="Int. J. Syst. Evol. Microbiol.">
        <title>The Global Catalogue of Microorganisms (GCM) 10K type strain sequencing project: providing services to taxonomists for standard genome sequencing and annotation.</title>
        <authorList>
            <consortium name="The Broad Institute Genomics Platform"/>
            <consortium name="The Broad Institute Genome Sequencing Center for Infectious Disease"/>
            <person name="Wu L."/>
            <person name="Ma J."/>
        </authorList>
    </citation>
    <scope>NUCLEOTIDE SEQUENCE [LARGE SCALE GENOMIC DNA]</scope>
    <source>
        <strain evidence="2">CGMCC 4.7382</strain>
    </source>
</reference>
<dbReference type="Pfam" id="PF04199">
    <property type="entry name" value="Cyclase"/>
    <property type="match status" value="1"/>
</dbReference>
<organism evidence="1 2">
    <name type="scientific">Marinactinospora rubrisoli</name>
    <dbReference type="NCBI Taxonomy" id="2715399"/>
    <lineage>
        <taxon>Bacteria</taxon>
        <taxon>Bacillati</taxon>
        <taxon>Actinomycetota</taxon>
        <taxon>Actinomycetes</taxon>
        <taxon>Streptosporangiales</taxon>
        <taxon>Nocardiopsidaceae</taxon>
        <taxon>Marinactinospora</taxon>
    </lineage>
</organism>
<gene>
    <name evidence="1" type="ORF">ACFQRF_21015</name>
</gene>
<dbReference type="SUPFAM" id="SSF102198">
    <property type="entry name" value="Putative cyclase"/>
    <property type="match status" value="1"/>
</dbReference>
<name>A0ABW2KJM5_9ACTN</name>
<protein>
    <submittedName>
        <fullName evidence="1">Cyclase family protein</fullName>
        <ecNumber evidence="1">3.5.-.-</ecNumber>
    </submittedName>
</protein>
<comment type="caution">
    <text evidence="1">The sequence shown here is derived from an EMBL/GenBank/DDBJ whole genome shotgun (WGS) entry which is preliminary data.</text>
</comment>
<dbReference type="PANTHER" id="PTHR31118:SF32">
    <property type="entry name" value="KYNURENINE FORMAMIDASE"/>
    <property type="match status" value="1"/>
</dbReference>
<evidence type="ECO:0000313" key="1">
    <source>
        <dbReference type="EMBL" id="MFC7330209.1"/>
    </source>
</evidence>
<dbReference type="InterPro" id="IPR007325">
    <property type="entry name" value="KFase/CYL"/>
</dbReference>
<dbReference type="Gene3D" id="3.50.30.50">
    <property type="entry name" value="Putative cyclase"/>
    <property type="match status" value="1"/>
</dbReference>
<evidence type="ECO:0000313" key="2">
    <source>
        <dbReference type="Proteomes" id="UP001596540"/>
    </source>
</evidence>
<keyword evidence="2" id="KW-1185">Reference proteome</keyword>
<dbReference type="EMBL" id="JBHTBH010000010">
    <property type="protein sequence ID" value="MFC7330209.1"/>
    <property type="molecule type" value="Genomic_DNA"/>
</dbReference>